<dbReference type="RefSeq" id="WP_114495582.1">
    <property type="nucleotide sequence ID" value="NZ_QPJW01000001.1"/>
</dbReference>
<dbReference type="OrthoDB" id="9808584at2"/>
<reference evidence="1 2" key="1">
    <citation type="submission" date="2018-07" db="EMBL/GenBank/DDBJ databases">
        <title>Genomic Encyclopedia of Type Strains, Phase III (KMG-III): the genomes of soil and plant-associated and newly described type strains.</title>
        <authorList>
            <person name="Whitman W."/>
        </authorList>
    </citation>
    <scope>NUCLEOTIDE SEQUENCE [LARGE SCALE GENOMIC DNA]</scope>
    <source>
        <strain evidence="1 2">CECT 8333</strain>
    </source>
</reference>
<dbReference type="AlphaFoldDB" id="A0A369BSS7"/>
<dbReference type="EMBL" id="QPJW01000001">
    <property type="protein sequence ID" value="RCX23738.1"/>
    <property type="molecule type" value="Genomic_DNA"/>
</dbReference>
<proteinExistence type="predicted"/>
<organism evidence="1 2">
    <name type="scientific">Fontibacillus phaseoli</name>
    <dbReference type="NCBI Taxonomy" id="1416533"/>
    <lineage>
        <taxon>Bacteria</taxon>
        <taxon>Bacillati</taxon>
        <taxon>Bacillota</taxon>
        <taxon>Bacilli</taxon>
        <taxon>Bacillales</taxon>
        <taxon>Paenibacillaceae</taxon>
        <taxon>Fontibacillus</taxon>
    </lineage>
</organism>
<evidence type="ECO:0000313" key="1">
    <source>
        <dbReference type="EMBL" id="RCX23738.1"/>
    </source>
</evidence>
<accession>A0A369BSS7</accession>
<name>A0A369BSS7_9BACL</name>
<comment type="caution">
    <text evidence="1">The sequence shown here is derived from an EMBL/GenBank/DDBJ whole genome shotgun (WGS) entry which is preliminary data.</text>
</comment>
<gene>
    <name evidence="1" type="ORF">DFP94_1011340</name>
</gene>
<dbReference type="Proteomes" id="UP000253090">
    <property type="component" value="Unassembled WGS sequence"/>
</dbReference>
<protein>
    <submittedName>
        <fullName evidence="1">Uncharacterized protein</fullName>
    </submittedName>
</protein>
<evidence type="ECO:0000313" key="2">
    <source>
        <dbReference type="Proteomes" id="UP000253090"/>
    </source>
</evidence>
<sequence length="102" mass="11401">MGNKQNMKPVKPKGIRIEVTENDVMTANVRVPYFVVKMGLKFGQMADNSKKKGGANNELERLKDVDMDAILESLGSGELTLPYLLVEVDEPDKNQHVKITLE</sequence>
<keyword evidence="2" id="KW-1185">Reference proteome</keyword>